<organism evidence="3 4">
    <name type="scientific">Clohesyomyces aquaticus</name>
    <dbReference type="NCBI Taxonomy" id="1231657"/>
    <lineage>
        <taxon>Eukaryota</taxon>
        <taxon>Fungi</taxon>
        <taxon>Dikarya</taxon>
        <taxon>Ascomycota</taxon>
        <taxon>Pezizomycotina</taxon>
        <taxon>Dothideomycetes</taxon>
        <taxon>Pleosporomycetidae</taxon>
        <taxon>Pleosporales</taxon>
        <taxon>Lindgomycetaceae</taxon>
        <taxon>Clohesyomyces</taxon>
    </lineage>
</organism>
<dbReference type="EMBL" id="MCFA01000060">
    <property type="protein sequence ID" value="ORY11520.1"/>
    <property type="molecule type" value="Genomic_DNA"/>
</dbReference>
<feature type="compositionally biased region" description="Polar residues" evidence="2">
    <location>
        <begin position="876"/>
        <end position="888"/>
    </location>
</feature>
<proteinExistence type="predicted"/>
<accession>A0A1Y1ZMP4</accession>
<comment type="caution">
    <text evidence="3">The sequence shown here is derived from an EMBL/GenBank/DDBJ whole genome shotgun (WGS) entry which is preliminary data.</text>
</comment>
<dbReference type="STRING" id="1231657.A0A1Y1ZMP4"/>
<evidence type="ECO:0000256" key="2">
    <source>
        <dbReference type="SAM" id="MobiDB-lite"/>
    </source>
</evidence>
<evidence type="ECO:0000313" key="4">
    <source>
        <dbReference type="Proteomes" id="UP000193144"/>
    </source>
</evidence>
<keyword evidence="1" id="KW-0175">Coiled coil</keyword>
<evidence type="ECO:0000256" key="1">
    <source>
        <dbReference type="SAM" id="Coils"/>
    </source>
</evidence>
<keyword evidence="4" id="KW-1185">Reference proteome</keyword>
<reference evidence="3 4" key="1">
    <citation type="submission" date="2016-07" db="EMBL/GenBank/DDBJ databases">
        <title>Pervasive Adenine N6-methylation of Active Genes in Fungi.</title>
        <authorList>
            <consortium name="DOE Joint Genome Institute"/>
            <person name="Mondo S.J."/>
            <person name="Dannebaum R.O."/>
            <person name="Kuo R.C."/>
            <person name="Labutti K."/>
            <person name="Haridas S."/>
            <person name="Kuo A."/>
            <person name="Salamov A."/>
            <person name="Ahrendt S.R."/>
            <person name="Lipzen A."/>
            <person name="Sullivan W."/>
            <person name="Andreopoulos W.B."/>
            <person name="Clum A."/>
            <person name="Lindquist E."/>
            <person name="Daum C."/>
            <person name="Ramamoorthy G.K."/>
            <person name="Gryganskyi A."/>
            <person name="Culley D."/>
            <person name="Magnuson J.K."/>
            <person name="James T.Y."/>
            <person name="O'Malley M.A."/>
            <person name="Stajich J.E."/>
            <person name="Spatafora J.W."/>
            <person name="Visel A."/>
            <person name="Grigoriev I.V."/>
        </authorList>
    </citation>
    <scope>NUCLEOTIDE SEQUENCE [LARGE SCALE GENOMIC DNA]</scope>
    <source>
        <strain evidence="3 4">CBS 115471</strain>
    </source>
</reference>
<gene>
    <name evidence="3" type="ORF">BCR34DRAFT_624776</name>
</gene>
<feature type="region of interest" description="Disordered" evidence="2">
    <location>
        <begin position="876"/>
        <end position="923"/>
    </location>
</feature>
<evidence type="ECO:0000313" key="3">
    <source>
        <dbReference type="EMBL" id="ORY11520.1"/>
    </source>
</evidence>
<feature type="region of interest" description="Disordered" evidence="2">
    <location>
        <begin position="820"/>
        <end position="859"/>
    </location>
</feature>
<sequence length="1007" mass="111419">MADAGRELTRELTKIIACSYPVSLTKLANILSRTDALTVRRCISDFPPCAIQKLATIISAALPLWAHTLCILQSLCHSSEFRDTLVIQNPSLITALLRKANNSEPEFDEYGELCVLLLSTPLPEDVPLPASAHPFFLRVFERAKTKPDACTLKPMYYMLNGACRDLLGLLPPEARHAFDKEICKILSSNATAQNSILLLLCFGIVILAEHPQDVGKVSSLFASAIISTPTSSPARQWNTSSGRKLFGSTDDLRKTINLTYLSVIWVTKGDVGVSDGDAVECIRIAIRTMQFIDKDIRQSWPKSSSLSRNTFPKLPNKILRKGIHCSVQFEALCFYAMIAEETCLRGEAMAQYENALTKVALLQTDEKFFGETLATSLPLFAVQLRDSTTRTILLQILQACVEPASPSETSSLIILVEELTRIIPDCAPIRAQVLLTLSSNELQAATESFINCPPESLAGTGLSEELQCASSTALLRRKLQSSTVSMFLTSALTSQPIEPGLPQIMALTLINGCPHTLSTASSAPFSLFEQQCTPSTGSQRGDWRDRLSIELERQNSYQRDSIIRSMAQVCQELEKRKKVQDLTAQLEDARTRLATMETEAENQTFSLDGLEAEFRTNLEELKAAFANATEQADETLRAAQEQHNAKELHFQSTIIGKEEALRARGKEIEDLNREIRRSLEELHQSLQDSFEGTTKMLEEERKLGVRQANKLAELENNSEADLRQASDQLRELDALHQQLRETSKESLQDLESRYENDMEAAVAKVCFTCHSMSPHITLTHQEITTSSNCWGKVQELEDVCLEKDDELDELRALRSRVLASMGVSSEPEPRSRTKRNLPTTPRQHRSRKSTLAANEPVPLGAEGVTNTAMEHLANASFNSTDSSKNGSTPKRAKPRPSFKIPAMNTPYGHKSGVPSTSLSKKLSSTKRQVLKAVSPNRRHTTVGFAITENDDDDDVECTGERRGSLHSIDQGSFDTEAFMGGTPFTPGNFFCGTGRIPDDADEEATEL</sequence>
<dbReference type="OrthoDB" id="5332870at2759"/>
<protein>
    <submittedName>
        <fullName evidence="3">Uncharacterized protein</fullName>
    </submittedName>
</protein>
<dbReference type="Proteomes" id="UP000193144">
    <property type="component" value="Unassembled WGS sequence"/>
</dbReference>
<feature type="coiled-coil region" evidence="1">
    <location>
        <begin position="572"/>
        <end position="764"/>
    </location>
</feature>
<dbReference type="AlphaFoldDB" id="A0A1Y1ZMP4"/>
<name>A0A1Y1ZMP4_9PLEO</name>